<sequence>MSPPNDPKVMEGHGISLSDELIPYCRELYEQFQPKTHVLEVLEEREYRIDTGKAMTAGTTEQSVVEGSVEVVNAASSDDDSCRHRQQPTRSILSLRVHLLRCPKPSRRVARTRMSPPKYHRRRRPQVRSRPTPSRLHRLLQDRSTPKTLSAPSGSAAAKKPECKPCVDDWKYKHCEHWNKLYHEKCRTRDKDTDRDCKGRRSWKDDVLCVQEDDGKRYHNMMGKYKGDWYCGERELWNFASRSMCHACTTTSDEAEYVMGDDDALKDAPPPPPSPEHRSDAQKKVIFDVNGRFITPRKKKW</sequence>
<accession>A0ACB6S7I1</accession>
<name>A0ACB6S7I1_9PLEO</name>
<comment type="caution">
    <text evidence="1">The sequence shown here is derived from an EMBL/GenBank/DDBJ whole genome shotgun (WGS) entry which is preliminary data.</text>
</comment>
<proteinExistence type="predicted"/>
<reference evidence="1" key="1">
    <citation type="journal article" date="2020" name="Stud. Mycol.">
        <title>101 Dothideomycetes genomes: a test case for predicting lifestyles and emergence of pathogens.</title>
        <authorList>
            <person name="Haridas S."/>
            <person name="Albert R."/>
            <person name="Binder M."/>
            <person name="Bloem J."/>
            <person name="Labutti K."/>
            <person name="Salamov A."/>
            <person name="Andreopoulos B."/>
            <person name="Baker S."/>
            <person name="Barry K."/>
            <person name="Bills G."/>
            <person name="Bluhm B."/>
            <person name="Cannon C."/>
            <person name="Castanera R."/>
            <person name="Culley D."/>
            <person name="Daum C."/>
            <person name="Ezra D."/>
            <person name="Gonzalez J."/>
            <person name="Henrissat B."/>
            <person name="Kuo A."/>
            <person name="Liang C."/>
            <person name="Lipzen A."/>
            <person name="Lutzoni F."/>
            <person name="Magnuson J."/>
            <person name="Mondo S."/>
            <person name="Nolan M."/>
            <person name="Ohm R."/>
            <person name="Pangilinan J."/>
            <person name="Park H.-J."/>
            <person name="Ramirez L."/>
            <person name="Alfaro M."/>
            <person name="Sun H."/>
            <person name="Tritt A."/>
            <person name="Yoshinaga Y."/>
            <person name="Zwiers L.-H."/>
            <person name="Turgeon B."/>
            <person name="Goodwin S."/>
            <person name="Spatafora J."/>
            <person name="Crous P."/>
            <person name="Grigoriev I."/>
        </authorList>
    </citation>
    <scope>NUCLEOTIDE SEQUENCE</scope>
    <source>
        <strain evidence="1">CBS 525.71</strain>
    </source>
</reference>
<protein>
    <submittedName>
        <fullName evidence="1">Uncharacterized protein</fullName>
    </submittedName>
</protein>
<gene>
    <name evidence="1" type="ORF">BU25DRAFT_456422</name>
</gene>
<organism evidence="1 2">
    <name type="scientific">Macroventuria anomochaeta</name>
    <dbReference type="NCBI Taxonomy" id="301207"/>
    <lineage>
        <taxon>Eukaryota</taxon>
        <taxon>Fungi</taxon>
        <taxon>Dikarya</taxon>
        <taxon>Ascomycota</taxon>
        <taxon>Pezizomycotina</taxon>
        <taxon>Dothideomycetes</taxon>
        <taxon>Pleosporomycetidae</taxon>
        <taxon>Pleosporales</taxon>
        <taxon>Pleosporineae</taxon>
        <taxon>Didymellaceae</taxon>
        <taxon>Macroventuria</taxon>
    </lineage>
</organism>
<dbReference type="EMBL" id="MU006708">
    <property type="protein sequence ID" value="KAF2630003.1"/>
    <property type="molecule type" value="Genomic_DNA"/>
</dbReference>
<dbReference type="Proteomes" id="UP000799754">
    <property type="component" value="Unassembled WGS sequence"/>
</dbReference>
<evidence type="ECO:0000313" key="2">
    <source>
        <dbReference type="Proteomes" id="UP000799754"/>
    </source>
</evidence>
<evidence type="ECO:0000313" key="1">
    <source>
        <dbReference type="EMBL" id="KAF2630003.1"/>
    </source>
</evidence>
<keyword evidence="2" id="KW-1185">Reference proteome</keyword>